<dbReference type="SMART" id="SM00408">
    <property type="entry name" value="IGc2"/>
    <property type="match status" value="2"/>
</dbReference>
<evidence type="ECO:0000256" key="2">
    <source>
        <dbReference type="ARBA" id="ARBA00023157"/>
    </source>
</evidence>
<evidence type="ECO:0000259" key="7">
    <source>
        <dbReference type="PROSITE" id="PS50853"/>
    </source>
</evidence>
<dbReference type="STRING" id="7574.A0A1S3ID54"/>
<evidence type="ECO:0000313" key="9">
    <source>
        <dbReference type="RefSeq" id="XP_013395368.1"/>
    </source>
</evidence>
<dbReference type="Pfam" id="PF00041">
    <property type="entry name" value="fn3"/>
    <property type="match status" value="2"/>
</dbReference>
<dbReference type="CDD" id="cd00096">
    <property type="entry name" value="Ig"/>
    <property type="match status" value="2"/>
</dbReference>
<dbReference type="GO" id="GO:0098609">
    <property type="term" value="P:cell-cell adhesion"/>
    <property type="evidence" value="ECO:0007669"/>
    <property type="project" value="TreeGrafter"/>
</dbReference>
<feature type="transmembrane region" description="Helical" evidence="5">
    <location>
        <begin position="401"/>
        <end position="423"/>
    </location>
</feature>
<evidence type="ECO:0000259" key="6">
    <source>
        <dbReference type="PROSITE" id="PS50835"/>
    </source>
</evidence>
<keyword evidence="3" id="KW-0393">Immunoglobulin domain</keyword>
<keyword evidence="5" id="KW-0472">Membrane</keyword>
<evidence type="ECO:0000256" key="3">
    <source>
        <dbReference type="ARBA" id="ARBA00023319"/>
    </source>
</evidence>
<feature type="compositionally biased region" description="Basic and acidic residues" evidence="4">
    <location>
        <begin position="1308"/>
        <end position="1330"/>
    </location>
</feature>
<feature type="domain" description="Ig-like" evidence="6">
    <location>
        <begin position="1"/>
        <end position="74"/>
    </location>
</feature>
<feature type="region of interest" description="Disordered" evidence="4">
    <location>
        <begin position="680"/>
        <end position="1356"/>
    </location>
</feature>
<dbReference type="InterPro" id="IPR036179">
    <property type="entry name" value="Ig-like_dom_sf"/>
</dbReference>
<accession>A0A1S3ID54</accession>
<dbReference type="InterPro" id="IPR036116">
    <property type="entry name" value="FN3_sf"/>
</dbReference>
<sequence length="1356" mass="153402">MTDYLPCPIDANPPVYTVTWTKNNQLVDLSSNGRIGLGQDWSLVFTDIRSEDTGAYTCTPYNDNGMGRSSDLMQVVVRDPPYFTMRPNPYYQRMPGESVTFPCAASGTPLPVISWRKPDSYVPDDSRVSRDRHNLTISQLQKSDHGKYECVAKNVVTTVITSTLLIIEMTTPHAPYNVTVTTTQFSAKIDWKPAYDGGYPQRYVIWFKRENDQGWQTISVLPLEATSFTIHKLVPDSAYEFMVMSRNQLGNGLSSNKVLARTKGYDGSLPITPPTNSMGQTYFPRIESPQGPRPGTPENITAILFDNGTIRVSWDPPTASQVPIFYYHLRYRKLGSARWETTSGKIKHPQTYYTLRGLLEGDTYQFQVIAYSLYAYSYPSNVAEIVIDKVVPVSILNAGGIISIAVGCVLILIITIIIIVVVCRVRRQKKKRRKEEKYGDIKYDTPNHVNAFNKNQEKNARKDPDGFSGFSGVKPEIYVVHGPQETTDPYKDNLLAAEKWNRPRDKNIFDRNFIGYEPDKVRKVHRDHGGSYPVDIDFYHHPSEIHRTADGRFLPWSDGDNYVNMDHHDVNDIISEPHVYFTPGAGPLGNYNDHPSARLRTTESGEHLSRRDSYEDAIRRYSPRPEEYDTGQYSPRRRENEYRGQFGPRFQPQQHGRMSPGPVFEFDPRRMSQQFRDYIANPPSSQYIPGGPPGSYLPTPPGDLYPRRGSPTPGDVGYQRRFIPRSQEAHIPRRYQPRHQRDSYDDQQPHFQPWDGYERRLSQPSRGSYDDEQYLPYRSRSSPPIGRYPEEYDYYQPPQNEERPRSHSMPPHTYSNRGYEYDDFSQPPYAEEPYFSPQSRMRPEPQVPVRDHSRDPSPYDRYGPPRPAFEHPGQEPPPPRVPPFQRGSHATEDSMQSFQTPSIGSEREEAVHPRSMVRHSTAKPLRPDRTFHTSSPSEELGLQPFDLDEISSVNPSSTATSRRTFPSSSTFPTSSSNFPSSTSNIQDGGHSQARQSAAALSPVIDMSSIPPESSDMYQLDPQEPQRRFSAGDIPQTDTRRLSRDSSPSRERQIARVSPSPKREETPSYPRGEGSEERPFHYTRDRLQGAIERARRGPIARRLQGSSRGSAPDVDQPSETPRHSWNALTPSTGEKTRDDSGRDGETTVIPQTFADSVAPYKDIPANRTSVTSGLSGSSGRGSSGGAVSKSASLSHSQPNISQMDQSGDMPSSSSGQGSRNTSQTMSSSSQSARGRMNSSLSSTNTPQEHDISTESSPYSIGDTQHKRDASVDENYEFDNPTESELLDALRNVSKTSRNSSRDFNSSDPDISRHERTGRGDRFSKLREEYKQYRRKQQLQQPESPGGEQWEEIESELL</sequence>
<keyword evidence="1" id="KW-0677">Repeat</keyword>
<dbReference type="SUPFAM" id="SSF48726">
    <property type="entry name" value="Immunoglobulin"/>
    <property type="match status" value="2"/>
</dbReference>
<dbReference type="Pfam" id="PF13927">
    <property type="entry name" value="Ig_3"/>
    <property type="match status" value="1"/>
</dbReference>
<evidence type="ECO:0000256" key="4">
    <source>
        <dbReference type="SAM" id="MobiDB-lite"/>
    </source>
</evidence>
<feature type="compositionally biased region" description="Basic and acidic residues" evidence="4">
    <location>
        <begin position="849"/>
        <end position="858"/>
    </location>
</feature>
<evidence type="ECO:0000256" key="1">
    <source>
        <dbReference type="ARBA" id="ARBA00022737"/>
    </source>
</evidence>
<feature type="compositionally biased region" description="Low complexity" evidence="4">
    <location>
        <begin position="955"/>
        <end position="984"/>
    </location>
</feature>
<feature type="compositionally biased region" description="Basic and acidic residues" evidence="4">
    <location>
        <begin position="1037"/>
        <end position="1053"/>
    </location>
</feature>
<dbReference type="Gene3D" id="2.60.40.10">
    <property type="entry name" value="Immunoglobulins"/>
    <property type="match status" value="4"/>
</dbReference>
<dbReference type="KEGG" id="lak:106162595"/>
<feature type="domain" description="Fibronectin type-III" evidence="7">
    <location>
        <begin position="296"/>
        <end position="390"/>
    </location>
</feature>
<dbReference type="PANTHER" id="PTHR44170:SF56">
    <property type="entry name" value="FIBRONECTIN TYPE-III DOMAIN-CONTAINING PROTEIN"/>
    <property type="match status" value="1"/>
</dbReference>
<keyword evidence="2" id="KW-1015">Disulfide bond</keyword>
<dbReference type="InterPro" id="IPR003599">
    <property type="entry name" value="Ig_sub"/>
</dbReference>
<dbReference type="FunFam" id="2.60.40.10:FF:000032">
    <property type="entry name" value="palladin isoform X1"/>
    <property type="match status" value="1"/>
</dbReference>
<evidence type="ECO:0000256" key="5">
    <source>
        <dbReference type="SAM" id="Phobius"/>
    </source>
</evidence>
<dbReference type="GeneID" id="106162595"/>
<dbReference type="PROSITE" id="PS50835">
    <property type="entry name" value="IG_LIKE"/>
    <property type="match status" value="2"/>
</dbReference>
<feature type="domain" description="Ig-like" evidence="6">
    <location>
        <begin position="81"/>
        <end position="161"/>
    </location>
</feature>
<feature type="compositionally biased region" description="Polar residues" evidence="4">
    <location>
        <begin position="1252"/>
        <end position="1261"/>
    </location>
</feature>
<evidence type="ECO:0000313" key="10">
    <source>
        <dbReference type="RefSeq" id="XP_013395369.1"/>
    </source>
</evidence>
<feature type="compositionally biased region" description="Low complexity" evidence="4">
    <location>
        <begin position="1295"/>
        <end position="1306"/>
    </location>
</feature>
<dbReference type="Pfam" id="PF13895">
    <property type="entry name" value="Ig_2"/>
    <property type="match status" value="1"/>
</dbReference>
<feature type="compositionally biased region" description="Basic and acidic residues" evidence="4">
    <location>
        <begin position="600"/>
        <end position="627"/>
    </location>
</feature>
<gene>
    <name evidence="9 10" type="primary">LOC106162595</name>
</gene>
<feature type="compositionally biased region" description="Acidic residues" evidence="4">
    <location>
        <begin position="1347"/>
        <end position="1356"/>
    </location>
</feature>
<evidence type="ECO:0000313" key="8">
    <source>
        <dbReference type="Proteomes" id="UP000085678"/>
    </source>
</evidence>
<dbReference type="InterPro" id="IPR003961">
    <property type="entry name" value="FN3_dom"/>
</dbReference>
<dbReference type="SUPFAM" id="SSF49265">
    <property type="entry name" value="Fibronectin type III"/>
    <property type="match status" value="2"/>
</dbReference>
<dbReference type="CDD" id="cd00063">
    <property type="entry name" value="FN3"/>
    <property type="match status" value="2"/>
</dbReference>
<keyword evidence="5" id="KW-0812">Transmembrane</keyword>
<keyword evidence="5" id="KW-1133">Transmembrane helix</keyword>
<feature type="region of interest" description="Disordered" evidence="4">
    <location>
        <begin position="585"/>
        <end position="666"/>
    </location>
</feature>
<dbReference type="SMART" id="SM00409">
    <property type="entry name" value="IG"/>
    <property type="match status" value="2"/>
</dbReference>
<dbReference type="RefSeq" id="XP_013395368.1">
    <property type="nucleotide sequence ID" value="XM_013539914.1"/>
</dbReference>
<proteinExistence type="predicted"/>
<feature type="compositionally biased region" description="Low complexity" evidence="4">
    <location>
        <begin position="1200"/>
        <end position="1238"/>
    </location>
</feature>
<dbReference type="InterPro" id="IPR007110">
    <property type="entry name" value="Ig-like_dom"/>
</dbReference>
<feature type="compositionally biased region" description="Basic and acidic residues" evidence="4">
    <location>
        <begin position="739"/>
        <end position="748"/>
    </location>
</feature>
<dbReference type="InterPro" id="IPR013783">
    <property type="entry name" value="Ig-like_fold"/>
</dbReference>
<feature type="compositionally biased region" description="Polar residues" evidence="4">
    <location>
        <begin position="893"/>
        <end position="903"/>
    </location>
</feature>
<dbReference type="PROSITE" id="PS50853">
    <property type="entry name" value="FN3"/>
    <property type="match status" value="2"/>
</dbReference>
<reference evidence="9 10" key="1">
    <citation type="submission" date="2025-04" db="UniProtKB">
        <authorList>
            <consortium name="RefSeq"/>
        </authorList>
    </citation>
    <scope>IDENTIFICATION</scope>
    <source>
        <tissue evidence="9 10">Gonads</tissue>
    </source>
</reference>
<dbReference type="Proteomes" id="UP000085678">
    <property type="component" value="Unplaced"/>
</dbReference>
<protein>
    <submittedName>
        <fullName evidence="9">Protein turtle-like isoform X1</fullName>
    </submittedName>
    <submittedName>
        <fullName evidence="10">Protein turtle-like isoform X2</fullName>
    </submittedName>
</protein>
<feature type="compositionally biased region" description="Low complexity" evidence="4">
    <location>
        <begin position="1184"/>
        <end position="1193"/>
    </location>
</feature>
<feature type="compositionally biased region" description="Basic and acidic residues" evidence="4">
    <location>
        <begin position="1072"/>
        <end position="1094"/>
    </location>
</feature>
<feature type="compositionally biased region" description="Acidic residues" evidence="4">
    <location>
        <begin position="1270"/>
        <end position="1284"/>
    </location>
</feature>
<dbReference type="InterPro" id="IPR003598">
    <property type="entry name" value="Ig_sub2"/>
</dbReference>
<feature type="domain" description="Fibronectin type-III" evidence="7">
    <location>
        <begin position="171"/>
        <end position="265"/>
    </location>
</feature>
<organism evidence="8 10">
    <name type="scientific">Lingula anatina</name>
    <name type="common">Brachiopod</name>
    <name type="synonym">Lingula unguis</name>
    <dbReference type="NCBI Taxonomy" id="7574"/>
    <lineage>
        <taxon>Eukaryota</taxon>
        <taxon>Metazoa</taxon>
        <taxon>Spiralia</taxon>
        <taxon>Lophotrochozoa</taxon>
        <taxon>Brachiopoda</taxon>
        <taxon>Linguliformea</taxon>
        <taxon>Lingulata</taxon>
        <taxon>Lingulida</taxon>
        <taxon>Linguloidea</taxon>
        <taxon>Lingulidae</taxon>
        <taxon>Lingula</taxon>
    </lineage>
</organism>
<dbReference type="SMART" id="SM00060">
    <property type="entry name" value="FN3"/>
    <property type="match status" value="2"/>
</dbReference>
<dbReference type="RefSeq" id="XP_013395369.1">
    <property type="nucleotide sequence ID" value="XM_013539915.1"/>
</dbReference>
<name>A0A1S3ID54_LINAN</name>
<dbReference type="OrthoDB" id="6234674at2759"/>
<feature type="compositionally biased region" description="Basic and acidic residues" evidence="4">
    <location>
        <begin position="1133"/>
        <end position="1144"/>
    </location>
</feature>
<keyword evidence="8" id="KW-1185">Reference proteome</keyword>
<dbReference type="PANTHER" id="PTHR44170">
    <property type="entry name" value="PROTEIN SIDEKICK"/>
    <property type="match status" value="1"/>
</dbReference>